<protein>
    <recommendedName>
        <fullName evidence="4">Crinkler effector protein N-terminal domain-containing protein</fullName>
    </recommendedName>
</protein>
<dbReference type="Pfam" id="PF20147">
    <property type="entry name" value="Crinkler"/>
    <property type="match status" value="1"/>
</dbReference>
<accession>A0A5C3KGX4</accession>
<dbReference type="GO" id="GO:0043657">
    <property type="term" value="C:host cell"/>
    <property type="evidence" value="ECO:0007669"/>
    <property type="project" value="UniProtKB-SubCell"/>
</dbReference>
<dbReference type="EMBL" id="ML210349">
    <property type="protein sequence ID" value="TFK19282.1"/>
    <property type="molecule type" value="Genomic_DNA"/>
</dbReference>
<dbReference type="InterPro" id="IPR045379">
    <property type="entry name" value="Crinkler_N"/>
</dbReference>
<dbReference type="Gene3D" id="1.10.510.10">
    <property type="entry name" value="Transferase(Phosphotransferase) domain 1"/>
    <property type="match status" value="1"/>
</dbReference>
<organism evidence="5 6">
    <name type="scientific">Coprinopsis marcescibilis</name>
    <name type="common">Agaric fungus</name>
    <name type="synonym">Psathyrella marcescibilis</name>
    <dbReference type="NCBI Taxonomy" id="230819"/>
    <lineage>
        <taxon>Eukaryota</taxon>
        <taxon>Fungi</taxon>
        <taxon>Dikarya</taxon>
        <taxon>Basidiomycota</taxon>
        <taxon>Agaricomycotina</taxon>
        <taxon>Agaricomycetes</taxon>
        <taxon>Agaricomycetidae</taxon>
        <taxon>Agaricales</taxon>
        <taxon>Agaricineae</taxon>
        <taxon>Psathyrellaceae</taxon>
        <taxon>Coprinopsis</taxon>
    </lineage>
</organism>
<comment type="subcellular location">
    <subcellularLocation>
        <location evidence="1">Host cell</location>
    </subcellularLocation>
    <subcellularLocation>
        <location evidence="2">Secreted</location>
    </subcellularLocation>
</comment>
<proteinExistence type="predicted"/>
<dbReference type="SUPFAM" id="SSF56112">
    <property type="entry name" value="Protein kinase-like (PK-like)"/>
    <property type="match status" value="1"/>
</dbReference>
<feature type="domain" description="Crinkler effector protein N-terminal" evidence="4">
    <location>
        <begin position="4"/>
        <end position="103"/>
    </location>
</feature>
<evidence type="ECO:0000313" key="5">
    <source>
        <dbReference type="EMBL" id="TFK19282.1"/>
    </source>
</evidence>
<dbReference type="Proteomes" id="UP000307440">
    <property type="component" value="Unassembled WGS sequence"/>
</dbReference>
<dbReference type="STRING" id="230819.A0A5C3KGX4"/>
<dbReference type="AlphaFoldDB" id="A0A5C3KGX4"/>
<dbReference type="InterPro" id="IPR011009">
    <property type="entry name" value="Kinase-like_dom_sf"/>
</dbReference>
<dbReference type="GO" id="GO:0005576">
    <property type="term" value="C:extracellular region"/>
    <property type="evidence" value="ECO:0007669"/>
    <property type="project" value="UniProtKB-SubCell"/>
</dbReference>
<keyword evidence="6" id="KW-1185">Reference proteome</keyword>
<evidence type="ECO:0000256" key="1">
    <source>
        <dbReference type="ARBA" id="ARBA00004340"/>
    </source>
</evidence>
<evidence type="ECO:0000313" key="6">
    <source>
        <dbReference type="Proteomes" id="UP000307440"/>
    </source>
</evidence>
<evidence type="ECO:0000256" key="2">
    <source>
        <dbReference type="ARBA" id="ARBA00004613"/>
    </source>
</evidence>
<name>A0A5C3KGX4_COPMA</name>
<sequence>MSGITLHCLVSGDGADKIFPVDIASNDNVSILKDMIKEELAVLFKHIGAKDMQLFKVSLPAADAEQARDPGKIEGAEQLSSPIHEISEVFQVLDERHIHVIVVKPTVSLNCYYPATKPTTFTIAIRKDARINVLLEMIGQRLKDWGYNVPLTEIHVYKTDIPLYPKHSAADRARQFLHEHPGDPIEMDSTVDKISDIFPLSSYGDKRLDILLATPEIVETLDTLGDPDAVYNRKVKKALLNYLSPPHSGPSPSEVVRSAEKVATFLQSRSVCMDRVPVAMFSPPLAKLQRNLDNLETLVPSCSDINHAAAFLGGAVQLCTTKQERQQNTEPHVDKLLGENGEWQETLEWAGNIKPDAIWWHNDFALLILELKNILGNDGDAVLHATVDYSKILMGEKFKDLWGTCNFPVILLGISGKRIEVSAAVCAGPIYVSNLYRLDLALGFHASATLTQLARVFKALSSARTDLIIHYDKITASSSAGLRLTAIYPNPTFVDGRPPPLTFSKFTTRTGQSSLTLPNLGDAFSFIYNATLDSTGEEVVVKFTPRYNQAAHTILSNLGLAPKLHFCGRIVGDLYMVVMDRVNGKSLWHLLQEGTAIPAFVLEKVEEAISYLHDANMVFGDLRDANILYCLASDGGVFLVDFDWAGKDGQDLYPATLNTESRLEESVRPLGVMRKAHDIWQVDRLKHQCARNSYVFI</sequence>
<evidence type="ECO:0000259" key="4">
    <source>
        <dbReference type="Pfam" id="PF20147"/>
    </source>
</evidence>
<gene>
    <name evidence="5" type="ORF">FA15DRAFT_648623</name>
</gene>
<keyword evidence="3" id="KW-0964">Secreted</keyword>
<reference evidence="5 6" key="1">
    <citation type="journal article" date="2019" name="Nat. Ecol. Evol.">
        <title>Megaphylogeny resolves global patterns of mushroom evolution.</title>
        <authorList>
            <person name="Varga T."/>
            <person name="Krizsan K."/>
            <person name="Foldi C."/>
            <person name="Dima B."/>
            <person name="Sanchez-Garcia M."/>
            <person name="Sanchez-Ramirez S."/>
            <person name="Szollosi G.J."/>
            <person name="Szarkandi J.G."/>
            <person name="Papp V."/>
            <person name="Albert L."/>
            <person name="Andreopoulos W."/>
            <person name="Angelini C."/>
            <person name="Antonin V."/>
            <person name="Barry K.W."/>
            <person name="Bougher N.L."/>
            <person name="Buchanan P."/>
            <person name="Buyck B."/>
            <person name="Bense V."/>
            <person name="Catcheside P."/>
            <person name="Chovatia M."/>
            <person name="Cooper J."/>
            <person name="Damon W."/>
            <person name="Desjardin D."/>
            <person name="Finy P."/>
            <person name="Geml J."/>
            <person name="Haridas S."/>
            <person name="Hughes K."/>
            <person name="Justo A."/>
            <person name="Karasinski D."/>
            <person name="Kautmanova I."/>
            <person name="Kiss B."/>
            <person name="Kocsube S."/>
            <person name="Kotiranta H."/>
            <person name="LaButti K.M."/>
            <person name="Lechner B.E."/>
            <person name="Liimatainen K."/>
            <person name="Lipzen A."/>
            <person name="Lukacs Z."/>
            <person name="Mihaltcheva S."/>
            <person name="Morgado L.N."/>
            <person name="Niskanen T."/>
            <person name="Noordeloos M.E."/>
            <person name="Ohm R.A."/>
            <person name="Ortiz-Santana B."/>
            <person name="Ovrebo C."/>
            <person name="Racz N."/>
            <person name="Riley R."/>
            <person name="Savchenko A."/>
            <person name="Shiryaev A."/>
            <person name="Soop K."/>
            <person name="Spirin V."/>
            <person name="Szebenyi C."/>
            <person name="Tomsovsky M."/>
            <person name="Tulloss R.E."/>
            <person name="Uehling J."/>
            <person name="Grigoriev I.V."/>
            <person name="Vagvolgyi C."/>
            <person name="Papp T."/>
            <person name="Martin F.M."/>
            <person name="Miettinen O."/>
            <person name="Hibbett D.S."/>
            <person name="Nagy L.G."/>
        </authorList>
    </citation>
    <scope>NUCLEOTIDE SEQUENCE [LARGE SCALE GENOMIC DNA]</scope>
    <source>
        <strain evidence="5 6">CBS 121175</strain>
    </source>
</reference>
<dbReference type="OrthoDB" id="3250441at2759"/>
<evidence type="ECO:0000256" key="3">
    <source>
        <dbReference type="ARBA" id="ARBA00022525"/>
    </source>
</evidence>